<name>A0A0W7WLR9_9RHOB</name>
<dbReference type="EMBL" id="LPXO01000003">
    <property type="protein sequence ID" value="KUF11510.1"/>
    <property type="molecule type" value="Genomic_DNA"/>
</dbReference>
<dbReference type="Proteomes" id="UP000054396">
    <property type="component" value="Unassembled WGS sequence"/>
</dbReference>
<dbReference type="RefSeq" id="WP_058861456.1">
    <property type="nucleotide sequence ID" value="NZ_LPXO01000003.1"/>
</dbReference>
<keyword evidence="3" id="KW-1185">Reference proteome</keyword>
<evidence type="ECO:0000313" key="2">
    <source>
        <dbReference type="EMBL" id="KUF11510.1"/>
    </source>
</evidence>
<sequence length="305" mass="33902">MGQGAQAAHRPAPPRALCLVLLLVATLAACARPVPLPPRAPDTLRVASHNVHFIRATRAEGPWSRADWEARKHALDAVFKEADADLVAFQEMVSIGPDENRDLNLARDWLMARNPGYGLAATGDWRRFPTRQPIFYRTDRLALRDQGWFFFDPPEIVDRDKARPGFWIYYAAWADFADRDGTVFRVYNVHFHFRDAAKRRAAARRLAAHLAPVLQAGRPVLVLGDMNAAAAWRTVALLRAAGLTLSEPRGATFHFNRGLDILPAIDRMGRAGGIVLSGGPWTLRGRRAGDWPSDHYPVVADIALP</sequence>
<dbReference type="InterPro" id="IPR005135">
    <property type="entry name" value="Endo/exonuclease/phosphatase"/>
</dbReference>
<dbReference type="AlphaFoldDB" id="A0A0W7WLR9"/>
<dbReference type="GO" id="GO:0003824">
    <property type="term" value="F:catalytic activity"/>
    <property type="evidence" value="ECO:0007669"/>
    <property type="project" value="InterPro"/>
</dbReference>
<dbReference type="STRING" id="1685382.AVJ23_07035"/>
<evidence type="ECO:0000313" key="3">
    <source>
        <dbReference type="Proteomes" id="UP000054396"/>
    </source>
</evidence>
<accession>A0A0W7WLR9</accession>
<evidence type="ECO:0000259" key="1">
    <source>
        <dbReference type="Pfam" id="PF03372"/>
    </source>
</evidence>
<organism evidence="2 3">
    <name type="scientific">Pseudoponticoccus marisrubri</name>
    <dbReference type="NCBI Taxonomy" id="1685382"/>
    <lineage>
        <taxon>Bacteria</taxon>
        <taxon>Pseudomonadati</taxon>
        <taxon>Pseudomonadota</taxon>
        <taxon>Alphaproteobacteria</taxon>
        <taxon>Rhodobacterales</taxon>
        <taxon>Roseobacteraceae</taxon>
        <taxon>Pseudoponticoccus</taxon>
    </lineage>
</organism>
<dbReference type="SUPFAM" id="SSF56219">
    <property type="entry name" value="DNase I-like"/>
    <property type="match status" value="1"/>
</dbReference>
<gene>
    <name evidence="2" type="ORF">AVJ23_07035</name>
</gene>
<dbReference type="Pfam" id="PF03372">
    <property type="entry name" value="Exo_endo_phos"/>
    <property type="match status" value="1"/>
</dbReference>
<proteinExistence type="predicted"/>
<dbReference type="InterPro" id="IPR036691">
    <property type="entry name" value="Endo/exonu/phosph_ase_sf"/>
</dbReference>
<comment type="caution">
    <text evidence="2">The sequence shown here is derived from an EMBL/GenBank/DDBJ whole genome shotgun (WGS) entry which is preliminary data.</text>
</comment>
<reference evidence="2 3" key="1">
    <citation type="submission" date="2015-12" db="EMBL/GenBank/DDBJ databases">
        <authorList>
            <person name="Shamseldin A."/>
            <person name="Moawad H."/>
            <person name="Abd El-Rahim W.M."/>
            <person name="Sadowsky M.J."/>
        </authorList>
    </citation>
    <scope>NUCLEOTIDE SEQUENCE [LARGE SCALE GENOMIC DNA]</scope>
    <source>
        <strain evidence="2 3">SJ5A-1</strain>
    </source>
</reference>
<protein>
    <recommendedName>
        <fullName evidence="1">Endonuclease/exonuclease/phosphatase domain-containing protein</fullName>
    </recommendedName>
</protein>
<dbReference type="Gene3D" id="3.60.10.10">
    <property type="entry name" value="Endonuclease/exonuclease/phosphatase"/>
    <property type="match status" value="1"/>
</dbReference>
<feature type="domain" description="Endonuclease/exonuclease/phosphatase" evidence="1">
    <location>
        <begin position="49"/>
        <end position="295"/>
    </location>
</feature>